<feature type="domain" description="Ig-like" evidence="2">
    <location>
        <begin position="225"/>
        <end position="326"/>
    </location>
</feature>
<accession>A0A670K7F4</accession>
<dbReference type="SUPFAM" id="SSF48726">
    <property type="entry name" value="Immunoglobulin"/>
    <property type="match status" value="3"/>
</dbReference>
<dbReference type="AlphaFoldDB" id="A0A670K7F4"/>
<dbReference type="InterPro" id="IPR007110">
    <property type="entry name" value="Ig-like_dom"/>
</dbReference>
<dbReference type="FunFam" id="2.60.40.10:FF:000463">
    <property type="entry name" value="Immunoglobulin heavy constant gamma 1"/>
    <property type="match status" value="1"/>
</dbReference>
<dbReference type="Ensembl" id="ENSPMRT00000034171.1">
    <property type="protein sequence ID" value="ENSPMRP00000032230.1"/>
    <property type="gene ID" value="ENSPMRG00000020889.1"/>
</dbReference>
<feature type="domain" description="Ig-like" evidence="2">
    <location>
        <begin position="117"/>
        <end position="216"/>
    </location>
</feature>
<keyword evidence="1" id="KW-0393">Immunoglobulin domain</keyword>
<dbReference type="GeneTree" id="ENSGT00940000162793"/>
<dbReference type="InterPro" id="IPR003597">
    <property type="entry name" value="Ig_C1-set"/>
</dbReference>
<reference evidence="3 4" key="1">
    <citation type="journal article" date="2019" name="Proc. Natl. Acad. Sci. U.S.A.">
        <title>Regulatory changes in pterin and carotenoid genes underlie balanced color polymorphisms in the wall lizard.</title>
        <authorList>
            <person name="Andrade P."/>
            <person name="Pinho C."/>
            <person name="Perez I de Lanuza G."/>
            <person name="Afonso S."/>
            <person name="Brejcha J."/>
            <person name="Rubin C.J."/>
            <person name="Wallerman O."/>
            <person name="Pereira P."/>
            <person name="Sabatino S.J."/>
            <person name="Bellati A."/>
            <person name="Pellitteri-Rosa D."/>
            <person name="Bosakova Z."/>
            <person name="Bunikis I."/>
            <person name="Carretero M.A."/>
            <person name="Feiner N."/>
            <person name="Marsik P."/>
            <person name="Pauperio F."/>
            <person name="Salvi D."/>
            <person name="Soler L."/>
            <person name="While G.M."/>
            <person name="Uller T."/>
            <person name="Font E."/>
            <person name="Andersson L."/>
            <person name="Carneiro M."/>
        </authorList>
    </citation>
    <scope>NUCLEOTIDE SEQUENCE</scope>
</reference>
<dbReference type="FunFam" id="2.60.40.10:FF:001540">
    <property type="entry name" value="Immunoglobulin heavy constant gamma 1"/>
    <property type="match status" value="1"/>
</dbReference>
<dbReference type="Pfam" id="PF07654">
    <property type="entry name" value="C1-set"/>
    <property type="match status" value="3"/>
</dbReference>
<dbReference type="Gene3D" id="2.60.40.10">
    <property type="entry name" value="Immunoglobulins"/>
    <property type="match status" value="3"/>
</dbReference>
<dbReference type="InterPro" id="IPR050380">
    <property type="entry name" value="Immune_Resp_Modulators"/>
</dbReference>
<reference evidence="3" key="2">
    <citation type="submission" date="2025-08" db="UniProtKB">
        <authorList>
            <consortium name="Ensembl"/>
        </authorList>
    </citation>
    <scope>IDENTIFICATION</scope>
</reference>
<dbReference type="PROSITE" id="PS50835">
    <property type="entry name" value="IG_LIKE"/>
    <property type="match status" value="3"/>
</dbReference>
<proteinExistence type="predicted"/>
<dbReference type="CDD" id="cd05768">
    <property type="entry name" value="IgC1_CH3_IgAGD_CH4_IgAEM"/>
    <property type="match status" value="1"/>
</dbReference>
<feature type="domain" description="Ig-like" evidence="2">
    <location>
        <begin position="13"/>
        <end position="108"/>
    </location>
</feature>
<dbReference type="Proteomes" id="UP000472272">
    <property type="component" value="Chromosome 13"/>
</dbReference>
<dbReference type="PANTHER" id="PTHR23411">
    <property type="entry name" value="TAPASIN"/>
    <property type="match status" value="1"/>
</dbReference>
<dbReference type="FunFam" id="2.60.40.10:FF:000998">
    <property type="entry name" value="Immunoglobulin heavy constant epsilon"/>
    <property type="match status" value="1"/>
</dbReference>
<reference evidence="3" key="3">
    <citation type="submission" date="2025-09" db="UniProtKB">
        <authorList>
            <consortium name="Ensembl"/>
        </authorList>
    </citation>
    <scope>IDENTIFICATION</scope>
</reference>
<dbReference type="SMART" id="SM00407">
    <property type="entry name" value="IGc1"/>
    <property type="match status" value="3"/>
</dbReference>
<evidence type="ECO:0000313" key="3">
    <source>
        <dbReference type="Ensembl" id="ENSPMRP00000032230.1"/>
    </source>
</evidence>
<name>A0A670K7F4_PODMU</name>
<dbReference type="InterPro" id="IPR036179">
    <property type="entry name" value="Ig-like_dom_sf"/>
</dbReference>
<dbReference type="OMA" id="SSWNTEN"/>
<keyword evidence="4" id="KW-1185">Reference proteome</keyword>
<protein>
    <recommendedName>
        <fullName evidence="2">Ig-like domain-containing protein</fullName>
    </recommendedName>
</protein>
<dbReference type="CDD" id="cd21817">
    <property type="entry name" value="IgC1_CH1_IgEG"/>
    <property type="match status" value="1"/>
</dbReference>
<organism evidence="3 4">
    <name type="scientific">Podarcis muralis</name>
    <name type="common">Wall lizard</name>
    <name type="synonym">Lacerta muralis</name>
    <dbReference type="NCBI Taxonomy" id="64176"/>
    <lineage>
        <taxon>Eukaryota</taxon>
        <taxon>Metazoa</taxon>
        <taxon>Chordata</taxon>
        <taxon>Craniata</taxon>
        <taxon>Vertebrata</taxon>
        <taxon>Euteleostomi</taxon>
        <taxon>Lepidosauria</taxon>
        <taxon>Squamata</taxon>
        <taxon>Bifurcata</taxon>
        <taxon>Unidentata</taxon>
        <taxon>Episquamata</taxon>
        <taxon>Laterata</taxon>
        <taxon>Lacertibaenia</taxon>
        <taxon>Lacertidae</taxon>
        <taxon>Podarcis</taxon>
    </lineage>
</organism>
<evidence type="ECO:0000313" key="4">
    <source>
        <dbReference type="Proteomes" id="UP000472272"/>
    </source>
</evidence>
<evidence type="ECO:0000259" key="2">
    <source>
        <dbReference type="PROSITE" id="PS50835"/>
    </source>
</evidence>
<sequence>MSFSFIAASATAPTVFPLPPCSQDDDTASQVSIGCLVSGYFPEPVTVQWNSGAISSGIRTFPALLDSSSGLYTLTSQLTIPTSTWESEKLECKVAHAATSSEITKEIERESDNAECPSSGINVHIIPPTPQDLYVNNDPKLTCVVENLENADGLKVTWSRADSGPVSPELLEVKEERNGRFTATSSLPVTTWLQGEKFTCNVEYPGLTAPITKTIAKTTGTRTPPGVFLYPPHHEEINAQPAMLTLTCLVTGFTPKEVSIQWLRNHNAMPGDHHVNTPVIKDNKNDSYFLYSHMKIPFADWNNGVSHTCMVIHEALPMKFTQRTVEKTQGKK</sequence>
<dbReference type="InterPro" id="IPR013783">
    <property type="entry name" value="Ig-like_fold"/>
</dbReference>
<evidence type="ECO:0000256" key="1">
    <source>
        <dbReference type="ARBA" id="ARBA00023319"/>
    </source>
</evidence>